<dbReference type="RefSeq" id="WP_107030706.1">
    <property type="nucleotide sequence ID" value="NZ_AP031432.1"/>
</dbReference>
<organism evidence="2 3">
    <name type="scientific">Faecalibacillus intestinalis</name>
    <dbReference type="NCBI Taxonomy" id="1982626"/>
    <lineage>
        <taxon>Bacteria</taxon>
        <taxon>Bacillati</taxon>
        <taxon>Bacillota</taxon>
        <taxon>Erysipelotrichia</taxon>
        <taxon>Erysipelotrichales</taxon>
        <taxon>Coprobacillaceae</taxon>
        <taxon>Faecalibacillus</taxon>
    </lineage>
</organism>
<proteinExistence type="predicted"/>
<evidence type="ECO:0000313" key="3">
    <source>
        <dbReference type="Proteomes" id="UP000240974"/>
    </source>
</evidence>
<sequence>MDEETGGFVENKDSISQQRGTLFEIVAADRTIDLHIKLEAKNKKARIRSIYGKHTIKDQNSYASNTIAIEQHSNSPNYLLGCFVDGTKSFKKGNKAKCYISLVEGEVLNGGRITQTMTLKIG</sequence>
<evidence type="ECO:0000313" key="2">
    <source>
        <dbReference type="EMBL" id="PST35518.1"/>
    </source>
</evidence>
<keyword evidence="3" id="KW-1185">Reference proteome</keyword>
<accession>A0A2T3FJS8</accession>
<comment type="caution">
    <text evidence="2">The sequence shown here is derived from an EMBL/GenBank/DDBJ whole genome shotgun (WGS) entry which is preliminary data.</text>
</comment>
<dbReference type="Proteomes" id="UP001204814">
    <property type="component" value="Unassembled WGS sequence"/>
</dbReference>
<name>A0A2T3FJS8_9FIRM</name>
<protein>
    <submittedName>
        <fullName evidence="2">Uncharacterized protein</fullName>
    </submittedName>
</protein>
<reference evidence="2 3" key="1">
    <citation type="journal article" date="2019" name="Int. J. Syst. Evol. Microbiol.">
        <title>Faecalibacillus intestinalis gen. nov., sp. nov. and Faecalibacillus faecis sp. nov., isolated from human faeces.</title>
        <authorList>
            <person name="Seo B."/>
            <person name="Jeon K."/>
            <person name="Baek I."/>
            <person name="Lee Y.M."/>
            <person name="Baek K."/>
            <person name="Ko G."/>
        </authorList>
    </citation>
    <scope>NUCLEOTIDE SEQUENCE [LARGE SCALE GENOMIC DNA]</scope>
    <source>
        <strain evidence="2 3">SNUG30099</strain>
    </source>
</reference>
<evidence type="ECO:0000313" key="1">
    <source>
        <dbReference type="EMBL" id="MCQ5061826.1"/>
    </source>
</evidence>
<gene>
    <name evidence="2" type="ORF">C7U54_14220</name>
    <name evidence="1" type="ORF">NE542_08310</name>
</gene>
<dbReference type="EMBL" id="JANGBO010000006">
    <property type="protein sequence ID" value="MCQ5061826.1"/>
    <property type="molecule type" value="Genomic_DNA"/>
</dbReference>
<dbReference type="AlphaFoldDB" id="A0A2T3FJS8"/>
<dbReference type="EMBL" id="PYLQ01000036">
    <property type="protein sequence ID" value="PST35518.1"/>
    <property type="molecule type" value="Genomic_DNA"/>
</dbReference>
<reference evidence="1" key="2">
    <citation type="submission" date="2022-06" db="EMBL/GenBank/DDBJ databases">
        <title>Isolation of gut microbiota from human fecal samples.</title>
        <authorList>
            <person name="Pamer E.G."/>
            <person name="Barat B."/>
            <person name="Waligurski E."/>
            <person name="Medina S."/>
            <person name="Paddock L."/>
            <person name="Mostad J."/>
        </authorList>
    </citation>
    <scope>NUCLEOTIDE SEQUENCE</scope>
    <source>
        <strain evidence="1">DFI.6.24</strain>
    </source>
</reference>
<dbReference type="Proteomes" id="UP000240974">
    <property type="component" value="Unassembled WGS sequence"/>
</dbReference>